<comment type="caution">
    <text evidence="1">The sequence shown here is derived from an EMBL/GenBank/DDBJ whole genome shotgun (WGS) entry which is preliminary data.</text>
</comment>
<organism evidence="1 2">
    <name type="scientific">Trifolium medium</name>
    <dbReference type="NCBI Taxonomy" id="97028"/>
    <lineage>
        <taxon>Eukaryota</taxon>
        <taxon>Viridiplantae</taxon>
        <taxon>Streptophyta</taxon>
        <taxon>Embryophyta</taxon>
        <taxon>Tracheophyta</taxon>
        <taxon>Spermatophyta</taxon>
        <taxon>Magnoliopsida</taxon>
        <taxon>eudicotyledons</taxon>
        <taxon>Gunneridae</taxon>
        <taxon>Pentapetalae</taxon>
        <taxon>rosids</taxon>
        <taxon>fabids</taxon>
        <taxon>Fabales</taxon>
        <taxon>Fabaceae</taxon>
        <taxon>Papilionoideae</taxon>
        <taxon>50 kb inversion clade</taxon>
        <taxon>NPAAA clade</taxon>
        <taxon>Hologalegina</taxon>
        <taxon>IRL clade</taxon>
        <taxon>Trifolieae</taxon>
        <taxon>Trifolium</taxon>
    </lineage>
</organism>
<feature type="non-terminal residue" evidence="1">
    <location>
        <position position="1"/>
    </location>
</feature>
<evidence type="ECO:0000313" key="2">
    <source>
        <dbReference type="Proteomes" id="UP000265520"/>
    </source>
</evidence>
<dbReference type="EMBL" id="LXQA010644142">
    <property type="protein sequence ID" value="MCI63816.1"/>
    <property type="molecule type" value="Genomic_DNA"/>
</dbReference>
<evidence type="ECO:0000313" key="1">
    <source>
        <dbReference type="EMBL" id="MCI63816.1"/>
    </source>
</evidence>
<dbReference type="AlphaFoldDB" id="A0A392TUM6"/>
<sequence length="78" mass="8189">TLSSTESDDLSSDLVICSYYDYHVVAGTLSSTVSDPISTGEKIGILFAGICSLRLLLSSTPRRLATACSVLACTVLDD</sequence>
<protein>
    <submittedName>
        <fullName evidence="1">Uncharacterized protein</fullName>
    </submittedName>
</protein>
<dbReference type="Proteomes" id="UP000265520">
    <property type="component" value="Unassembled WGS sequence"/>
</dbReference>
<reference evidence="1 2" key="1">
    <citation type="journal article" date="2018" name="Front. Plant Sci.">
        <title>Red Clover (Trifolium pratense) and Zigzag Clover (T. medium) - A Picture of Genomic Similarities and Differences.</title>
        <authorList>
            <person name="Dluhosova J."/>
            <person name="Istvanek J."/>
            <person name="Nedelnik J."/>
            <person name="Repkova J."/>
        </authorList>
    </citation>
    <scope>NUCLEOTIDE SEQUENCE [LARGE SCALE GENOMIC DNA]</scope>
    <source>
        <strain evidence="2">cv. 10/8</strain>
        <tissue evidence="1">Leaf</tissue>
    </source>
</reference>
<proteinExistence type="predicted"/>
<accession>A0A392TUM6</accession>
<keyword evidence="2" id="KW-1185">Reference proteome</keyword>
<name>A0A392TUM6_9FABA</name>